<protein>
    <recommendedName>
        <fullName evidence="1">Peptidase M24 domain-containing protein</fullName>
    </recommendedName>
</protein>
<dbReference type="SUPFAM" id="SSF55920">
    <property type="entry name" value="Creatinase/aminopeptidase"/>
    <property type="match status" value="1"/>
</dbReference>
<dbReference type="Proteomes" id="UP000031307">
    <property type="component" value="Unassembled WGS sequence"/>
</dbReference>
<evidence type="ECO:0000313" key="2">
    <source>
        <dbReference type="EMBL" id="KIA77579.1"/>
    </source>
</evidence>
<dbReference type="Pfam" id="PF00557">
    <property type="entry name" value="Peptidase_M24"/>
    <property type="match status" value="1"/>
</dbReference>
<dbReference type="InterPro" id="IPR050659">
    <property type="entry name" value="Peptidase_M24B"/>
</dbReference>
<evidence type="ECO:0000313" key="3">
    <source>
        <dbReference type="Proteomes" id="UP000031307"/>
    </source>
</evidence>
<dbReference type="PATRIC" id="fig|83552.4.peg.1218"/>
<sequence>MSFQQTLHDVQHKLKDNQLDGWLLYDFRRSNPLACQFLEIAPETNLTRRFFYLIPQIGSPIKIISIIESHLLDHLPGEKLTYRSWPELEGHLARLLSDKKQVAMEYSPRNAIPAISKVDAGTIEMIRSYGIEVMSSADLLQSYTSTWTAFQLQTHRNALKILEESAQLAWKLIADKLSTSQKVTEYDVQQFLLNCMKEKGCITSDPPICAVNAHSANPHYTPDAKHFAEIRPGDFILIDLWCKQNITHAVYADITQVGVAAETPTMWQQTIFSVVKEARDATTRFIHENIENNLPVMGWEADQVSRDVITEAGFGNFFIHRTGHNIGEEDHGPGAHLDNLETHDERLLLPETCFSIEPGIYLPNEFGVRLEYDVFIHPDRRVEVTGNVQNSLICLGEYK</sequence>
<dbReference type="OMA" id="VYADITW"/>
<accession>A0A0C1EMI3</accession>
<organism evidence="2 3">
    <name type="scientific">Parachlamydia acanthamoebae</name>
    <dbReference type="NCBI Taxonomy" id="83552"/>
    <lineage>
        <taxon>Bacteria</taxon>
        <taxon>Pseudomonadati</taxon>
        <taxon>Chlamydiota</taxon>
        <taxon>Chlamydiia</taxon>
        <taxon>Parachlamydiales</taxon>
        <taxon>Parachlamydiaceae</taxon>
        <taxon>Parachlamydia</taxon>
    </lineage>
</organism>
<dbReference type="Gene3D" id="3.90.230.10">
    <property type="entry name" value="Creatinase/methionine aminopeptidase superfamily"/>
    <property type="match status" value="1"/>
</dbReference>
<dbReference type="PANTHER" id="PTHR46112:SF3">
    <property type="entry name" value="AMINOPEPTIDASE YPDF"/>
    <property type="match status" value="1"/>
</dbReference>
<proteinExistence type="predicted"/>
<comment type="caution">
    <text evidence="2">The sequence shown here is derived from an EMBL/GenBank/DDBJ whole genome shotgun (WGS) entry which is preliminary data.</text>
</comment>
<gene>
    <name evidence="2" type="ORF">DB43_GD00100</name>
</gene>
<dbReference type="InterPro" id="IPR036005">
    <property type="entry name" value="Creatinase/aminopeptidase-like"/>
</dbReference>
<dbReference type="RefSeq" id="WP_006341058.1">
    <property type="nucleotide sequence ID" value="NZ_JASBUT010000006.1"/>
</dbReference>
<reference evidence="2 3" key="1">
    <citation type="journal article" date="2014" name="Mol. Biol. Evol.">
        <title>Massive expansion of Ubiquitination-related gene families within the Chlamydiae.</title>
        <authorList>
            <person name="Domman D."/>
            <person name="Collingro A."/>
            <person name="Lagkouvardos I."/>
            <person name="Gehre L."/>
            <person name="Weinmaier T."/>
            <person name="Rattei T."/>
            <person name="Subtil A."/>
            <person name="Horn M."/>
        </authorList>
    </citation>
    <scope>NUCLEOTIDE SEQUENCE [LARGE SCALE GENOMIC DNA]</scope>
    <source>
        <strain evidence="2 3">OEW1</strain>
    </source>
</reference>
<evidence type="ECO:0000259" key="1">
    <source>
        <dbReference type="Pfam" id="PF00557"/>
    </source>
</evidence>
<dbReference type="InterPro" id="IPR000994">
    <property type="entry name" value="Pept_M24"/>
</dbReference>
<feature type="domain" description="Peptidase M24" evidence="1">
    <location>
        <begin position="160"/>
        <end position="377"/>
    </location>
</feature>
<dbReference type="EMBL" id="JSAM01000073">
    <property type="protein sequence ID" value="KIA77579.1"/>
    <property type="molecule type" value="Genomic_DNA"/>
</dbReference>
<name>A0A0C1EMI3_9BACT</name>
<dbReference type="AlphaFoldDB" id="A0A0C1EMI3"/>
<dbReference type="PANTHER" id="PTHR46112">
    <property type="entry name" value="AMINOPEPTIDASE"/>
    <property type="match status" value="1"/>
</dbReference>